<evidence type="ECO:0000259" key="12">
    <source>
        <dbReference type="Pfam" id="PF01648"/>
    </source>
</evidence>
<dbReference type="InterPro" id="IPR037143">
    <property type="entry name" value="4-PPantetheinyl_Trfase_dom_sf"/>
</dbReference>
<feature type="domain" description="4'-phosphopantetheinyl transferase" evidence="12">
    <location>
        <begin position="132"/>
        <end position="213"/>
    </location>
</feature>
<evidence type="ECO:0000256" key="4">
    <source>
        <dbReference type="ARBA" id="ARBA00011503"/>
    </source>
</evidence>
<dbReference type="SUPFAM" id="SSF56214">
    <property type="entry name" value="4'-phosphopantetheinyl transferase"/>
    <property type="match status" value="1"/>
</dbReference>
<comment type="pathway">
    <text evidence="2">Siderophore biosynthesis; enterobactin biosynthesis.</text>
</comment>
<dbReference type="Gene3D" id="3.90.470.20">
    <property type="entry name" value="4'-phosphopantetheinyl transferase domain"/>
    <property type="match status" value="1"/>
</dbReference>
<feature type="domain" description="4'-phosphopantetheinyl transferase N-terminal" evidence="13">
    <location>
        <begin position="62"/>
        <end position="124"/>
    </location>
</feature>
<dbReference type="EMBL" id="JAQRFI010000003">
    <property type="protein sequence ID" value="MDC9588069.1"/>
    <property type="molecule type" value="Genomic_DNA"/>
</dbReference>
<comment type="caution">
    <text evidence="14">The sequence shown here is derived from an EMBL/GenBank/DDBJ whole genome shotgun (WGS) entry which is preliminary data.</text>
</comment>
<name>A0ABT5LAZ2_9GAMM</name>
<keyword evidence="7" id="KW-0259">Enterobactin biosynthesis</keyword>
<evidence type="ECO:0000259" key="13">
    <source>
        <dbReference type="Pfam" id="PF17837"/>
    </source>
</evidence>
<keyword evidence="15" id="KW-1185">Reference proteome</keyword>
<evidence type="ECO:0000256" key="7">
    <source>
        <dbReference type="ARBA" id="ARBA00023191"/>
    </source>
</evidence>
<protein>
    <recommendedName>
        <fullName evidence="5">Enterobactin synthase component D</fullName>
    </recommendedName>
    <alternativeName>
        <fullName evidence="8">4'-phosphopantetheinyl transferase EntD</fullName>
    </alternativeName>
    <alternativeName>
        <fullName evidence="9">Enterochelin synthase D</fullName>
    </alternativeName>
</protein>
<reference evidence="14 15" key="1">
    <citation type="submission" date="2023-02" db="EMBL/GenBank/DDBJ databases">
        <title>Entomopathogenic bacteria.</title>
        <authorList>
            <person name="Machado R.A."/>
        </authorList>
    </citation>
    <scope>NUCLEOTIDE SEQUENCE [LARGE SCALE GENOMIC DNA]</scope>
    <source>
        <strain evidence="14 15">XENO-10</strain>
    </source>
</reference>
<sequence>MMKKITFISTQITTINDRFFNEIQTGILSGHPDLQVMKTSFDQTYYRYTLFGECGIIYPPKLQNAVNKRRAEYLAARYCTQQVLNNLGYSGFQVTNAQDRSPIWPDNICGSISHSTNCAIAFAASCDKYQMIGIDIEQEIKSETVESVSSSIINANEVALLTECPLPFEQAFTLAFSIKESLFKALYPHVKRFFDFHAAEITSIDCNDHTINIKLLQTLSNEYQAGSEFNGNFVLMPRQPITPQQLILTYIVG</sequence>
<evidence type="ECO:0000313" key="15">
    <source>
        <dbReference type="Proteomes" id="UP001217178"/>
    </source>
</evidence>
<gene>
    <name evidence="14" type="ORF">PSI23_01760</name>
</gene>
<dbReference type="PRINTS" id="PR01399">
    <property type="entry name" value="ENTSNTHTASED"/>
</dbReference>
<evidence type="ECO:0000256" key="8">
    <source>
        <dbReference type="ARBA" id="ARBA00029894"/>
    </source>
</evidence>
<dbReference type="PANTHER" id="PTHR38096">
    <property type="entry name" value="ENTEROBACTIN SYNTHASE COMPONENT D"/>
    <property type="match status" value="1"/>
</dbReference>
<dbReference type="GO" id="GO:0016740">
    <property type="term" value="F:transferase activity"/>
    <property type="evidence" value="ECO:0007669"/>
    <property type="project" value="UniProtKB-KW"/>
</dbReference>
<comment type="similarity">
    <text evidence="3">Belongs to the P-Pant transferase superfamily. EntD family.</text>
</comment>
<evidence type="ECO:0000256" key="5">
    <source>
        <dbReference type="ARBA" id="ARBA00019087"/>
    </source>
</evidence>
<dbReference type="InterPro" id="IPR041354">
    <property type="entry name" value="4PPT_N"/>
</dbReference>
<evidence type="ECO:0000256" key="10">
    <source>
        <dbReference type="ARBA" id="ARBA00049176"/>
    </source>
</evidence>
<dbReference type="RefSeq" id="WP_273553451.1">
    <property type="nucleotide sequence ID" value="NZ_JAQRFI010000003.1"/>
</dbReference>
<proteinExistence type="inferred from homology"/>
<keyword evidence="6 14" id="KW-0808">Transferase</keyword>
<dbReference type="Proteomes" id="UP001217178">
    <property type="component" value="Unassembled WGS sequence"/>
</dbReference>
<dbReference type="Pfam" id="PF01648">
    <property type="entry name" value="ACPS"/>
    <property type="match status" value="1"/>
</dbReference>
<comment type="function">
    <text evidence="1">Involved in the biosynthesis of the siderophore enterobactin (enterochelin), which is a macrocyclic trimeric lactone of N-(2,3-dihydroxybenzoyl)-serine. The serine trilactone serves as a scaffolding for the three catechol functionalities that provide hexadentate coordination for the tightly ligated iron(2+) atoms. Plays an essential role in the assembly of the enterobactin by catalyzing the transfer of the 4'-phosphopantetheine (Ppant) moiety from coenzyme A to the apo-domains of both EntB (ArCP domain) and EntF (PCP domain) to yield their holo-forms which make them competent for the activation of 2,3-dihydroxybenzoate (DHB) and L-serine, respectively.</text>
</comment>
<dbReference type="Pfam" id="PF17837">
    <property type="entry name" value="4PPT_N"/>
    <property type="match status" value="1"/>
</dbReference>
<comment type="subunit">
    <text evidence="4">EntB, EntD, EntE, and EntF form a multienzyme complex called enterobactin synthase.</text>
</comment>
<evidence type="ECO:0000256" key="6">
    <source>
        <dbReference type="ARBA" id="ARBA00022679"/>
    </source>
</evidence>
<dbReference type="InterPro" id="IPR003542">
    <property type="entry name" value="Enbac_synth_compD-like"/>
</dbReference>
<evidence type="ECO:0000313" key="14">
    <source>
        <dbReference type="EMBL" id="MDC9588069.1"/>
    </source>
</evidence>
<dbReference type="InterPro" id="IPR008278">
    <property type="entry name" value="4-PPantetheinyl_Trfase_dom"/>
</dbReference>
<evidence type="ECO:0000256" key="3">
    <source>
        <dbReference type="ARBA" id="ARBA00008342"/>
    </source>
</evidence>
<organism evidence="14 15">
    <name type="scientific">Xenorhabdus yunnanensis</name>
    <dbReference type="NCBI Taxonomy" id="3025878"/>
    <lineage>
        <taxon>Bacteria</taxon>
        <taxon>Pseudomonadati</taxon>
        <taxon>Pseudomonadota</taxon>
        <taxon>Gammaproteobacteria</taxon>
        <taxon>Enterobacterales</taxon>
        <taxon>Morganellaceae</taxon>
        <taxon>Xenorhabdus</taxon>
    </lineage>
</organism>
<dbReference type="PANTHER" id="PTHR38096:SF1">
    <property type="entry name" value="ENTEROBACTIN SYNTHASE COMPONENT D"/>
    <property type="match status" value="1"/>
</dbReference>
<comment type="catalytic activity">
    <reaction evidence="10">
        <text>apo-[aryl-carrier protein] + CoA = holo-[aryl-carrier protein] + adenosine 3',5'-bisphosphate + H(+)</text>
        <dbReference type="Rhea" id="RHEA:48404"/>
        <dbReference type="Rhea" id="RHEA-COMP:15903"/>
        <dbReference type="Rhea" id="RHEA-COMP:17557"/>
        <dbReference type="ChEBI" id="CHEBI:15378"/>
        <dbReference type="ChEBI" id="CHEBI:29999"/>
        <dbReference type="ChEBI" id="CHEBI:57287"/>
        <dbReference type="ChEBI" id="CHEBI:58343"/>
        <dbReference type="ChEBI" id="CHEBI:64479"/>
    </reaction>
</comment>
<evidence type="ECO:0000256" key="11">
    <source>
        <dbReference type="ARBA" id="ARBA00049191"/>
    </source>
</evidence>
<comment type="catalytic activity">
    <reaction evidence="11">
        <text>apo-[peptidyl-carrier protein] + CoA = holo-[peptidyl-carrier protein] + adenosine 3',5'-bisphosphate + H(+)</text>
        <dbReference type="Rhea" id="RHEA:46228"/>
        <dbReference type="Rhea" id="RHEA-COMP:11479"/>
        <dbReference type="Rhea" id="RHEA-COMP:11480"/>
        <dbReference type="ChEBI" id="CHEBI:15378"/>
        <dbReference type="ChEBI" id="CHEBI:29999"/>
        <dbReference type="ChEBI" id="CHEBI:57287"/>
        <dbReference type="ChEBI" id="CHEBI:58343"/>
        <dbReference type="ChEBI" id="CHEBI:64479"/>
    </reaction>
</comment>
<evidence type="ECO:0000256" key="9">
    <source>
        <dbReference type="ARBA" id="ARBA00031996"/>
    </source>
</evidence>
<evidence type="ECO:0000256" key="2">
    <source>
        <dbReference type="ARBA" id="ARBA00004993"/>
    </source>
</evidence>
<accession>A0ABT5LAZ2</accession>
<evidence type="ECO:0000256" key="1">
    <source>
        <dbReference type="ARBA" id="ARBA00003937"/>
    </source>
</evidence>